<feature type="region of interest" description="Disordered" evidence="1">
    <location>
        <begin position="1"/>
        <end position="33"/>
    </location>
</feature>
<organism evidence="2 3">
    <name type="scientific">Mycena alexandri</name>
    <dbReference type="NCBI Taxonomy" id="1745969"/>
    <lineage>
        <taxon>Eukaryota</taxon>
        <taxon>Fungi</taxon>
        <taxon>Dikarya</taxon>
        <taxon>Basidiomycota</taxon>
        <taxon>Agaricomycotina</taxon>
        <taxon>Agaricomycetes</taxon>
        <taxon>Agaricomycetidae</taxon>
        <taxon>Agaricales</taxon>
        <taxon>Marasmiineae</taxon>
        <taxon>Mycenaceae</taxon>
        <taxon>Mycena</taxon>
    </lineage>
</organism>
<feature type="compositionally biased region" description="Polar residues" evidence="1">
    <location>
        <begin position="1"/>
        <end position="13"/>
    </location>
</feature>
<dbReference type="EMBL" id="JARJCM010000109">
    <property type="protein sequence ID" value="KAJ7028726.1"/>
    <property type="molecule type" value="Genomic_DNA"/>
</dbReference>
<evidence type="ECO:0000256" key="1">
    <source>
        <dbReference type="SAM" id="MobiDB-lite"/>
    </source>
</evidence>
<proteinExistence type="predicted"/>
<name>A0AAD6SIL9_9AGAR</name>
<evidence type="ECO:0000313" key="2">
    <source>
        <dbReference type="EMBL" id="KAJ7028726.1"/>
    </source>
</evidence>
<evidence type="ECO:0000313" key="3">
    <source>
        <dbReference type="Proteomes" id="UP001218188"/>
    </source>
</evidence>
<accession>A0AAD6SIL9</accession>
<keyword evidence="3" id="KW-1185">Reference proteome</keyword>
<dbReference type="AlphaFoldDB" id="A0AAD6SIL9"/>
<protein>
    <submittedName>
        <fullName evidence="2">Uncharacterized protein</fullName>
    </submittedName>
</protein>
<gene>
    <name evidence="2" type="ORF">C8F04DRAFT_1265683</name>
</gene>
<sequence>MSNFQQPGATPQMSEMGRPQPKHEDSLAKTVGKKYAGGVASKAGGQTEEYVKDHHSELEAAAGEDFDAAKAKAQEQLDNAKQTWAKIFPCCA</sequence>
<dbReference type="Proteomes" id="UP001218188">
    <property type="component" value="Unassembled WGS sequence"/>
</dbReference>
<comment type="caution">
    <text evidence="2">The sequence shown here is derived from an EMBL/GenBank/DDBJ whole genome shotgun (WGS) entry which is preliminary data.</text>
</comment>
<reference evidence="2" key="1">
    <citation type="submission" date="2023-03" db="EMBL/GenBank/DDBJ databases">
        <title>Massive genome expansion in bonnet fungi (Mycena s.s.) driven by repeated elements and novel gene families across ecological guilds.</title>
        <authorList>
            <consortium name="Lawrence Berkeley National Laboratory"/>
            <person name="Harder C.B."/>
            <person name="Miyauchi S."/>
            <person name="Viragh M."/>
            <person name="Kuo A."/>
            <person name="Thoen E."/>
            <person name="Andreopoulos B."/>
            <person name="Lu D."/>
            <person name="Skrede I."/>
            <person name="Drula E."/>
            <person name="Henrissat B."/>
            <person name="Morin E."/>
            <person name="Kohler A."/>
            <person name="Barry K."/>
            <person name="LaButti K."/>
            <person name="Morin E."/>
            <person name="Salamov A."/>
            <person name="Lipzen A."/>
            <person name="Mereny Z."/>
            <person name="Hegedus B."/>
            <person name="Baldrian P."/>
            <person name="Stursova M."/>
            <person name="Weitz H."/>
            <person name="Taylor A."/>
            <person name="Grigoriev I.V."/>
            <person name="Nagy L.G."/>
            <person name="Martin F."/>
            <person name="Kauserud H."/>
        </authorList>
    </citation>
    <scope>NUCLEOTIDE SEQUENCE</scope>
    <source>
        <strain evidence="2">CBHHK200</strain>
    </source>
</reference>